<keyword evidence="2" id="KW-1185">Reference proteome</keyword>
<proteinExistence type="predicted"/>
<name>A0ACC1KSE8_9FUNG</name>
<organism evidence="1 2">
    <name type="scientific">Coemansia helicoidea</name>
    <dbReference type="NCBI Taxonomy" id="1286919"/>
    <lineage>
        <taxon>Eukaryota</taxon>
        <taxon>Fungi</taxon>
        <taxon>Fungi incertae sedis</taxon>
        <taxon>Zoopagomycota</taxon>
        <taxon>Kickxellomycotina</taxon>
        <taxon>Kickxellomycetes</taxon>
        <taxon>Kickxellales</taxon>
        <taxon>Kickxellaceae</taxon>
        <taxon>Coemansia</taxon>
    </lineage>
</organism>
<comment type="caution">
    <text evidence="1">The sequence shown here is derived from an EMBL/GenBank/DDBJ whole genome shotgun (WGS) entry which is preliminary data.</text>
</comment>
<evidence type="ECO:0000313" key="2">
    <source>
        <dbReference type="Proteomes" id="UP001140087"/>
    </source>
</evidence>
<dbReference type="EMBL" id="JANBUN010002628">
    <property type="protein sequence ID" value="KAJ2794103.1"/>
    <property type="molecule type" value="Genomic_DNA"/>
</dbReference>
<protein>
    <submittedName>
        <fullName evidence="1">Uncharacterized protein</fullName>
    </submittedName>
</protein>
<gene>
    <name evidence="1" type="ORF">H4R21_005632</name>
</gene>
<accession>A0ACC1KSE8</accession>
<dbReference type="Proteomes" id="UP001140087">
    <property type="component" value="Unassembled WGS sequence"/>
</dbReference>
<sequence length="194" mass="20196">MPLAAHFACPARPQPQFAATPPFDIARFLAQCGQEVCGAADDEEYAEVAAGFMDVLLRPQPDAERARWRPLAWARARGGGGGAAQRRRLLAVACNGFLCWYAVGADAGPCRRVLARQLRGALVLVAPHRPAGRIGISTSEGVVEADLGAADVAHAWARVLEAHAQASAGGQQRGPAARSPGSATAGKWLGDPAS</sequence>
<evidence type="ECO:0000313" key="1">
    <source>
        <dbReference type="EMBL" id="KAJ2794103.1"/>
    </source>
</evidence>
<reference evidence="1" key="1">
    <citation type="submission" date="2022-07" db="EMBL/GenBank/DDBJ databases">
        <title>Phylogenomic reconstructions and comparative analyses of Kickxellomycotina fungi.</title>
        <authorList>
            <person name="Reynolds N.K."/>
            <person name="Stajich J.E."/>
            <person name="Barry K."/>
            <person name="Grigoriev I.V."/>
            <person name="Crous P."/>
            <person name="Smith M.E."/>
        </authorList>
    </citation>
    <scope>NUCLEOTIDE SEQUENCE</scope>
    <source>
        <strain evidence="1">BCRC 34780</strain>
    </source>
</reference>